<protein>
    <submittedName>
        <fullName evidence="2">Uncharacterized protein</fullName>
    </submittedName>
</protein>
<gene>
    <name evidence="2" type="ORF">IMSHALPRED_000077</name>
</gene>
<dbReference type="EMBL" id="CAJPDT010000001">
    <property type="protein sequence ID" value="CAF9904483.1"/>
    <property type="molecule type" value="Genomic_DNA"/>
</dbReference>
<feature type="region of interest" description="Disordered" evidence="1">
    <location>
        <begin position="314"/>
        <end position="355"/>
    </location>
</feature>
<dbReference type="AlphaFoldDB" id="A0A8H3EH44"/>
<feature type="compositionally biased region" description="Acidic residues" evidence="1">
    <location>
        <begin position="211"/>
        <end position="225"/>
    </location>
</feature>
<feature type="compositionally biased region" description="Basic and acidic residues" evidence="1">
    <location>
        <begin position="280"/>
        <end position="293"/>
    </location>
</feature>
<reference evidence="2" key="1">
    <citation type="submission" date="2021-03" db="EMBL/GenBank/DDBJ databases">
        <authorList>
            <person name="Tagirdzhanova G."/>
        </authorList>
    </citation>
    <scope>NUCLEOTIDE SEQUENCE</scope>
</reference>
<comment type="caution">
    <text evidence="2">The sequence shown here is derived from an EMBL/GenBank/DDBJ whole genome shotgun (WGS) entry which is preliminary data.</text>
</comment>
<feature type="region of interest" description="Disordered" evidence="1">
    <location>
        <begin position="101"/>
        <end position="164"/>
    </location>
</feature>
<organism evidence="2 3">
    <name type="scientific">Imshaugia aleurites</name>
    <dbReference type="NCBI Taxonomy" id="172621"/>
    <lineage>
        <taxon>Eukaryota</taxon>
        <taxon>Fungi</taxon>
        <taxon>Dikarya</taxon>
        <taxon>Ascomycota</taxon>
        <taxon>Pezizomycotina</taxon>
        <taxon>Lecanoromycetes</taxon>
        <taxon>OSLEUM clade</taxon>
        <taxon>Lecanoromycetidae</taxon>
        <taxon>Lecanorales</taxon>
        <taxon>Lecanorineae</taxon>
        <taxon>Parmeliaceae</taxon>
        <taxon>Imshaugia</taxon>
    </lineage>
</organism>
<keyword evidence="3" id="KW-1185">Reference proteome</keyword>
<accession>A0A8H3EH44</accession>
<evidence type="ECO:0000313" key="2">
    <source>
        <dbReference type="EMBL" id="CAF9904483.1"/>
    </source>
</evidence>
<dbReference type="OrthoDB" id="10451156at2759"/>
<evidence type="ECO:0000313" key="3">
    <source>
        <dbReference type="Proteomes" id="UP000664534"/>
    </source>
</evidence>
<name>A0A8H3EH44_9LECA</name>
<evidence type="ECO:0000256" key="1">
    <source>
        <dbReference type="SAM" id="MobiDB-lite"/>
    </source>
</evidence>
<proteinExistence type="predicted"/>
<feature type="compositionally biased region" description="Basic and acidic residues" evidence="1">
    <location>
        <begin position="226"/>
        <end position="235"/>
    </location>
</feature>
<dbReference type="Proteomes" id="UP000664534">
    <property type="component" value="Unassembled WGS sequence"/>
</dbReference>
<feature type="region of interest" description="Disordered" evidence="1">
    <location>
        <begin position="194"/>
        <end position="302"/>
    </location>
</feature>
<sequence>MPSQINVGTEDHPVWEKLGDPNSIVNMPMERFRFHAGLCSWTDRKRTSVIKEGLKKLYGNKLQNNSVKAFGRDLTPREIKEIKKGENAVFPIEGDVVPRIQKVTKKRRITGAARPTKPKSNAKPEKIQSRKRTHSTEDEEGVSSEEEARTQIRPHKRGRYGGKEDSIADEVDDLVMFEESPIIIDQAGATQRYSLRPTRRGTKASTRLETIEEPSSEISADEEYEEPHRESDRVESPSLESSVEEEEEERPASRAPFRRIRRPGEIGGKSKGPSWVASIADKDQSNEGTDHRNTAVPVNIDGTNHYATYEGLISNEPPYWIGGSGTLPGGQLPETSGASSAQNQSGPSQPHPFDAMMKMPLSEQRNPEREETLLEAHRKWVRDFLGDDAALKRIRTEQPVEPIPGSATQGCANNAPAPNLSPIYILRKVNQSSMALPSPHAQPSQTRKQKLDAEWAQVFEQLFVDLGFQSVNYGEVQPCDEEEAQSLVDALLPTREVYFAWTGEPAPRTDPQQSYRKQFDTIFGAFQDWWREHRPEDDPFPILTGVMHWGRSVDDWEPPSKDSIYYEAFRQGHRAPWGANGQLADLPGWRLEDAFREE</sequence>
<feature type="compositionally biased region" description="Polar residues" evidence="1">
    <location>
        <begin position="333"/>
        <end position="348"/>
    </location>
</feature>